<dbReference type="AlphaFoldDB" id="A0A235B8Y9"/>
<dbReference type="EMBL" id="NOWF01000004">
    <property type="protein sequence ID" value="OYD08055.1"/>
    <property type="molecule type" value="Genomic_DNA"/>
</dbReference>
<comment type="caution">
    <text evidence="2">The sequence shown here is derived from an EMBL/GenBank/DDBJ whole genome shotgun (WGS) entry which is preliminary data.</text>
</comment>
<name>A0A235B8Y9_9BACL</name>
<gene>
    <name evidence="2" type="ORF">CHM34_08045</name>
</gene>
<reference evidence="2 3" key="1">
    <citation type="submission" date="2017-07" db="EMBL/GenBank/DDBJ databases">
        <title>The genome sequence of Paludifilum halophilum highlights mechanisms for microbial adaptation to high salt environemnts.</title>
        <authorList>
            <person name="Belbahri L."/>
        </authorList>
    </citation>
    <scope>NUCLEOTIDE SEQUENCE [LARGE SCALE GENOMIC DNA]</scope>
    <source>
        <strain evidence="2 3">DSM 102817</strain>
    </source>
</reference>
<keyword evidence="1" id="KW-0472">Membrane</keyword>
<keyword evidence="3" id="KW-1185">Reference proteome</keyword>
<keyword evidence="1" id="KW-1133">Transmembrane helix</keyword>
<dbReference type="Proteomes" id="UP000215459">
    <property type="component" value="Unassembled WGS sequence"/>
</dbReference>
<proteinExistence type="predicted"/>
<organism evidence="2 3">
    <name type="scientific">Paludifilum halophilum</name>
    <dbReference type="NCBI Taxonomy" id="1642702"/>
    <lineage>
        <taxon>Bacteria</taxon>
        <taxon>Bacillati</taxon>
        <taxon>Bacillota</taxon>
        <taxon>Bacilli</taxon>
        <taxon>Bacillales</taxon>
        <taxon>Thermoactinomycetaceae</taxon>
        <taxon>Paludifilum</taxon>
    </lineage>
</organism>
<dbReference type="RefSeq" id="WP_094264089.1">
    <property type="nucleotide sequence ID" value="NZ_NOWF01000004.1"/>
</dbReference>
<accession>A0A235B8Y9</accession>
<protein>
    <submittedName>
        <fullName evidence="2">Uncharacterized protein</fullName>
    </submittedName>
</protein>
<sequence length="146" mass="16678">MEQGLFWGIVVFAALRLTALFIARIFCYPIRPDAARLVMVTENSQGSVEWVIRSFFFWKFLSGQPCQVTCLDTGSFDDTCRILFRLQKSYPALTACDDCRNLSEDELREKIDRVVQNGNSSAAVIDLRHHTWSVAAMNHIRKSTLL</sequence>
<feature type="transmembrane region" description="Helical" evidence="1">
    <location>
        <begin position="6"/>
        <end position="27"/>
    </location>
</feature>
<keyword evidence="1" id="KW-0812">Transmembrane</keyword>
<evidence type="ECO:0000313" key="3">
    <source>
        <dbReference type="Proteomes" id="UP000215459"/>
    </source>
</evidence>
<evidence type="ECO:0000256" key="1">
    <source>
        <dbReference type="SAM" id="Phobius"/>
    </source>
</evidence>
<evidence type="ECO:0000313" key="2">
    <source>
        <dbReference type="EMBL" id="OYD08055.1"/>
    </source>
</evidence>
<dbReference type="OrthoDB" id="2990399at2"/>